<dbReference type="HOGENOM" id="CLU_2494907_0_0_3"/>
<keyword evidence="2" id="KW-1185">Reference proteome</keyword>
<dbReference type="Proteomes" id="UP000010478">
    <property type="component" value="Chromosome"/>
</dbReference>
<dbReference type="AlphaFoldDB" id="K9VD15"/>
<protein>
    <submittedName>
        <fullName evidence="1">Uncharacterized protein</fullName>
    </submittedName>
</protein>
<gene>
    <name evidence="1" type="ORF">Osc7112_0528</name>
</gene>
<dbReference type="EMBL" id="CP003614">
    <property type="protein sequence ID" value="AFZ05125.1"/>
    <property type="molecule type" value="Genomic_DNA"/>
</dbReference>
<reference evidence="1 2" key="1">
    <citation type="submission" date="2012-05" db="EMBL/GenBank/DDBJ databases">
        <title>Finished chromosome of genome of Oscillatoria sp. PCC 7112.</title>
        <authorList>
            <consortium name="US DOE Joint Genome Institute"/>
            <person name="Gugger M."/>
            <person name="Coursin T."/>
            <person name="Rippka R."/>
            <person name="Tandeau De Marsac N."/>
            <person name="Huntemann M."/>
            <person name="Wei C.-L."/>
            <person name="Han J."/>
            <person name="Detter J.C."/>
            <person name="Han C."/>
            <person name="Tapia R."/>
            <person name="Davenport K."/>
            <person name="Daligault H."/>
            <person name="Erkkila T."/>
            <person name="Gu W."/>
            <person name="Munk A.C.C."/>
            <person name="Teshima H."/>
            <person name="Xu Y."/>
            <person name="Chain P."/>
            <person name="Chen A."/>
            <person name="Krypides N."/>
            <person name="Mavromatis K."/>
            <person name="Markowitz V."/>
            <person name="Szeto E."/>
            <person name="Ivanova N."/>
            <person name="Mikhailova N."/>
            <person name="Ovchinnikova G."/>
            <person name="Pagani I."/>
            <person name="Pati A."/>
            <person name="Goodwin L."/>
            <person name="Peters L."/>
            <person name="Pitluck S."/>
            <person name="Woyke T."/>
            <person name="Kerfeld C."/>
        </authorList>
    </citation>
    <scope>NUCLEOTIDE SEQUENCE [LARGE SCALE GENOMIC DNA]</scope>
    <source>
        <strain evidence="1 2">PCC 7112</strain>
    </source>
</reference>
<evidence type="ECO:0000313" key="2">
    <source>
        <dbReference type="Proteomes" id="UP000010478"/>
    </source>
</evidence>
<sequence length="86" mass="8837">MLAASLRTPRNCAELSRANEEVPWVEKLPNKLLLLSKAQIDAVNKKVSSTAICVPAAATGRSKVIVSGPGFPAAGGGAGIDKPDLV</sequence>
<dbReference type="KEGG" id="oni:Osc7112_0528"/>
<proteinExistence type="predicted"/>
<name>K9VD15_9CYAN</name>
<evidence type="ECO:0000313" key="1">
    <source>
        <dbReference type="EMBL" id="AFZ05125.1"/>
    </source>
</evidence>
<organism evidence="1 2">
    <name type="scientific">Phormidium nigroviride PCC 7112</name>
    <dbReference type="NCBI Taxonomy" id="179408"/>
    <lineage>
        <taxon>Bacteria</taxon>
        <taxon>Bacillati</taxon>
        <taxon>Cyanobacteriota</taxon>
        <taxon>Cyanophyceae</taxon>
        <taxon>Oscillatoriophycideae</taxon>
        <taxon>Oscillatoriales</taxon>
        <taxon>Oscillatoriaceae</taxon>
        <taxon>Phormidium</taxon>
    </lineage>
</organism>
<accession>K9VD15</accession>